<dbReference type="GO" id="GO:0046872">
    <property type="term" value="F:metal ion binding"/>
    <property type="evidence" value="ECO:0007669"/>
    <property type="project" value="UniProtKB-KW"/>
</dbReference>
<gene>
    <name evidence="5" type="ORF">IMG5_060520</name>
</gene>
<keyword evidence="1" id="KW-0479">Metal-binding</keyword>
<dbReference type="SUPFAM" id="SSF109604">
    <property type="entry name" value="HD-domain/PDEase-like"/>
    <property type="match status" value="1"/>
</dbReference>
<keyword evidence="6" id="KW-1185">Reference proteome</keyword>
<dbReference type="InParanoid" id="G0QNP0"/>
<dbReference type="GeneID" id="14909338"/>
<dbReference type="STRING" id="857967.G0QNP0"/>
<dbReference type="RefSeq" id="XP_004037145.1">
    <property type="nucleotide sequence ID" value="XM_004037097.1"/>
</dbReference>
<dbReference type="InterPro" id="IPR002073">
    <property type="entry name" value="PDEase_catalytic_dom"/>
</dbReference>
<dbReference type="Pfam" id="PF00233">
    <property type="entry name" value="PDEase_I"/>
    <property type="match status" value="1"/>
</dbReference>
<dbReference type="eggNOG" id="KOG3689">
    <property type="taxonomic scope" value="Eukaryota"/>
</dbReference>
<evidence type="ECO:0000313" key="5">
    <source>
        <dbReference type="EMBL" id="EGR33159.1"/>
    </source>
</evidence>
<dbReference type="InterPro" id="IPR036971">
    <property type="entry name" value="PDEase_catalytic_dom_sf"/>
</dbReference>
<evidence type="ECO:0000256" key="2">
    <source>
        <dbReference type="ARBA" id="ARBA00022801"/>
    </source>
</evidence>
<evidence type="ECO:0000259" key="4">
    <source>
        <dbReference type="PROSITE" id="PS51845"/>
    </source>
</evidence>
<dbReference type="OMA" id="DMSKHAK"/>
<dbReference type="Gene3D" id="1.10.1300.10">
    <property type="entry name" value="3'5'-cyclic nucleotide phosphodiesterase, catalytic domain"/>
    <property type="match status" value="1"/>
</dbReference>
<dbReference type="AlphaFoldDB" id="G0QNP0"/>
<dbReference type="PROSITE" id="PS51845">
    <property type="entry name" value="PDEASE_I_2"/>
    <property type="match status" value="1"/>
</dbReference>
<dbReference type="GO" id="GO:0007165">
    <property type="term" value="P:signal transduction"/>
    <property type="evidence" value="ECO:0007669"/>
    <property type="project" value="InterPro"/>
</dbReference>
<sequence length="390" mass="47036">MIPLIHDIKINVLERMNNFDINVLKNHNFQMHLYTNKELCELTFKIFDSDIIYKNETNFTGQQLKEFIQTLCLKYNVIPYHNWTHAFSVFQVYIIINIFFIYQFINIKQMFYCIYQQSNQIKEYIKPFEYFSAQITCLAHDLNHKGLNNIYKINKKSQGSLNYYENAVLENMHSSQLFTLLQTSSTINFQNIFKNNVKKQKKIKEIISYIKNKYIQQIQDQISQFKKIFISSILATDMTQHQKIHRKFEKRVESSLKIQLQENQLTEFDNFKAFKKDNFDDRRFIINVIIHACDIGNPCLQFNNYMNWSYLITQEFQDQIEKEKLNNLPLTTFLIYKDKVSFYRGQVFFCQNIVFPLWKQIGILFPELLLYSNQIQKNVQELEQRIQKIQ</sequence>
<keyword evidence="3" id="KW-0472">Membrane</keyword>
<dbReference type="OrthoDB" id="189220at2759"/>
<feature type="transmembrane region" description="Helical" evidence="3">
    <location>
        <begin position="83"/>
        <end position="102"/>
    </location>
</feature>
<dbReference type="InterPro" id="IPR023174">
    <property type="entry name" value="PDEase_CS"/>
</dbReference>
<dbReference type="EMBL" id="GL983505">
    <property type="protein sequence ID" value="EGR33159.1"/>
    <property type="molecule type" value="Genomic_DNA"/>
</dbReference>
<feature type="domain" description="PDEase" evidence="4">
    <location>
        <begin position="1"/>
        <end position="390"/>
    </location>
</feature>
<dbReference type="GO" id="GO:0004114">
    <property type="term" value="F:3',5'-cyclic-nucleotide phosphodiesterase activity"/>
    <property type="evidence" value="ECO:0007669"/>
    <property type="project" value="InterPro"/>
</dbReference>
<evidence type="ECO:0000256" key="1">
    <source>
        <dbReference type="ARBA" id="ARBA00022723"/>
    </source>
</evidence>
<keyword evidence="2" id="KW-0378">Hydrolase</keyword>
<keyword evidence="3" id="KW-1133">Transmembrane helix</keyword>
<proteinExistence type="predicted"/>
<organism evidence="5 6">
    <name type="scientific">Ichthyophthirius multifiliis</name>
    <name type="common">White spot disease agent</name>
    <name type="synonym">Ich</name>
    <dbReference type="NCBI Taxonomy" id="5932"/>
    <lineage>
        <taxon>Eukaryota</taxon>
        <taxon>Sar</taxon>
        <taxon>Alveolata</taxon>
        <taxon>Ciliophora</taxon>
        <taxon>Intramacronucleata</taxon>
        <taxon>Oligohymenophorea</taxon>
        <taxon>Hymenostomatida</taxon>
        <taxon>Ophryoglenina</taxon>
        <taxon>Ichthyophthirius</taxon>
    </lineage>
</organism>
<dbReference type="PROSITE" id="PS00126">
    <property type="entry name" value="PDEASE_I_1"/>
    <property type="match status" value="1"/>
</dbReference>
<reference evidence="5 6" key="1">
    <citation type="submission" date="2011-07" db="EMBL/GenBank/DDBJ databases">
        <authorList>
            <person name="Coyne R."/>
            <person name="Brami D."/>
            <person name="Johnson J."/>
            <person name="Hostetler J."/>
            <person name="Hannick L."/>
            <person name="Clark T."/>
            <person name="Cassidy-Hanley D."/>
            <person name="Inman J."/>
        </authorList>
    </citation>
    <scope>NUCLEOTIDE SEQUENCE [LARGE SCALE GENOMIC DNA]</scope>
    <source>
        <strain evidence="5 6">G5</strain>
    </source>
</reference>
<keyword evidence="3" id="KW-0812">Transmembrane</keyword>
<accession>G0QNP0</accession>
<evidence type="ECO:0000313" key="6">
    <source>
        <dbReference type="Proteomes" id="UP000008983"/>
    </source>
</evidence>
<evidence type="ECO:0000256" key="3">
    <source>
        <dbReference type="SAM" id="Phobius"/>
    </source>
</evidence>
<protein>
    <recommendedName>
        <fullName evidence="4">PDEase domain-containing protein</fullName>
    </recommendedName>
</protein>
<dbReference type="Proteomes" id="UP000008983">
    <property type="component" value="Unassembled WGS sequence"/>
</dbReference>
<name>G0QNP0_ICHMU</name>
<dbReference type="PANTHER" id="PTHR11347">
    <property type="entry name" value="CYCLIC NUCLEOTIDE PHOSPHODIESTERASE"/>
    <property type="match status" value="1"/>
</dbReference>